<dbReference type="EMBL" id="JABEZX010000009">
    <property type="protein sequence ID" value="MBA0565532.1"/>
    <property type="molecule type" value="Genomic_DNA"/>
</dbReference>
<evidence type="ECO:0000313" key="3">
    <source>
        <dbReference type="Proteomes" id="UP000593572"/>
    </source>
</evidence>
<dbReference type="InterPro" id="IPR051824">
    <property type="entry name" value="LRR_Rcpt-Like_S/T_Kinase"/>
</dbReference>
<protein>
    <submittedName>
        <fullName evidence="2">Uncharacterized protein</fullName>
    </submittedName>
</protein>
<organism evidence="2 3">
    <name type="scientific">Gossypium lobatum</name>
    <dbReference type="NCBI Taxonomy" id="34289"/>
    <lineage>
        <taxon>Eukaryota</taxon>
        <taxon>Viridiplantae</taxon>
        <taxon>Streptophyta</taxon>
        <taxon>Embryophyta</taxon>
        <taxon>Tracheophyta</taxon>
        <taxon>Spermatophyta</taxon>
        <taxon>Magnoliopsida</taxon>
        <taxon>eudicotyledons</taxon>
        <taxon>Gunneridae</taxon>
        <taxon>Pentapetalae</taxon>
        <taxon>rosids</taxon>
        <taxon>malvids</taxon>
        <taxon>Malvales</taxon>
        <taxon>Malvaceae</taxon>
        <taxon>Malvoideae</taxon>
        <taxon>Gossypium</taxon>
    </lineage>
</organism>
<accession>A0A7J8MLR2</accession>
<dbReference type="Gene3D" id="3.80.10.10">
    <property type="entry name" value="Ribonuclease Inhibitor"/>
    <property type="match status" value="1"/>
</dbReference>
<name>A0A7J8MLR2_9ROSI</name>
<dbReference type="InterPro" id="IPR032675">
    <property type="entry name" value="LRR_dom_sf"/>
</dbReference>
<comment type="subcellular location">
    <subcellularLocation>
        <location evidence="1">Membrane</location>
        <topology evidence="1">Single-pass type I membrane protein</topology>
    </subcellularLocation>
</comment>
<dbReference type="GO" id="GO:0016020">
    <property type="term" value="C:membrane"/>
    <property type="evidence" value="ECO:0007669"/>
    <property type="project" value="UniProtKB-SubCell"/>
</dbReference>
<proteinExistence type="predicted"/>
<dbReference type="InterPro" id="IPR001611">
    <property type="entry name" value="Leu-rich_rpt"/>
</dbReference>
<gene>
    <name evidence="2" type="ORF">Golob_010401</name>
</gene>
<reference evidence="2 3" key="1">
    <citation type="journal article" date="2019" name="Genome Biol. Evol.">
        <title>Insights into the evolution of the New World diploid cottons (Gossypium, subgenus Houzingenia) based on genome sequencing.</title>
        <authorList>
            <person name="Grover C.E."/>
            <person name="Arick M.A. 2nd"/>
            <person name="Thrash A."/>
            <person name="Conover J.L."/>
            <person name="Sanders W.S."/>
            <person name="Peterson D.G."/>
            <person name="Frelichowski J.E."/>
            <person name="Scheffler J.A."/>
            <person name="Scheffler B.E."/>
            <person name="Wendel J.F."/>
        </authorList>
    </citation>
    <scope>NUCLEOTIDE SEQUENCE [LARGE SCALE GENOMIC DNA]</scope>
    <source>
        <strain evidence="2">157</strain>
        <tissue evidence="2">Leaf</tissue>
    </source>
</reference>
<dbReference type="PANTHER" id="PTHR48006:SF60">
    <property type="entry name" value="PROTEIN KINASE DOMAIN-CONTAINING PROTEIN"/>
    <property type="match status" value="1"/>
</dbReference>
<keyword evidence="3" id="KW-1185">Reference proteome</keyword>
<sequence>MGSNDRNFDAGSCNVSDKVDLGAEKNITCTCQNDTCHVTHIIFKHQNLPGVLPPELVNLPYLKVIDLEANQFSGQVPPEIGKLVNLRTLRLSYNRLTGDLPVQLAELKNLTDFSGFTKEGKKLHGNILKMSFSSEHVLSEKLMDTYIALGDLNGVIKVFDAMPKWNVFSWNKMISAS</sequence>
<comment type="caution">
    <text evidence="2">The sequence shown here is derived from an EMBL/GenBank/DDBJ whole genome shotgun (WGS) entry which is preliminary data.</text>
</comment>
<evidence type="ECO:0000256" key="1">
    <source>
        <dbReference type="ARBA" id="ARBA00004479"/>
    </source>
</evidence>
<dbReference type="PANTHER" id="PTHR48006">
    <property type="entry name" value="LEUCINE-RICH REPEAT-CONTAINING PROTEIN DDB_G0281931-RELATED"/>
    <property type="match status" value="1"/>
</dbReference>
<dbReference type="Proteomes" id="UP000593572">
    <property type="component" value="Unassembled WGS sequence"/>
</dbReference>
<evidence type="ECO:0000313" key="2">
    <source>
        <dbReference type="EMBL" id="MBA0565532.1"/>
    </source>
</evidence>
<dbReference type="AlphaFoldDB" id="A0A7J8MLR2"/>
<dbReference type="SUPFAM" id="SSF52058">
    <property type="entry name" value="L domain-like"/>
    <property type="match status" value="1"/>
</dbReference>
<dbReference type="Pfam" id="PF00560">
    <property type="entry name" value="LRR_1"/>
    <property type="match status" value="2"/>
</dbReference>